<keyword evidence="3 6" id="KW-0812">Transmembrane</keyword>
<name>A1AWS7_RUTMC</name>
<dbReference type="Pfam" id="PF01594">
    <property type="entry name" value="AI-2E_transport"/>
    <property type="match status" value="1"/>
</dbReference>
<evidence type="ECO:0008006" key="9">
    <source>
        <dbReference type="Google" id="ProtNLM"/>
    </source>
</evidence>
<dbReference type="eggNOG" id="COG0628">
    <property type="taxonomic scope" value="Bacteria"/>
</dbReference>
<dbReference type="Proteomes" id="UP000002587">
    <property type="component" value="Chromosome"/>
</dbReference>
<dbReference type="PANTHER" id="PTHR21716">
    <property type="entry name" value="TRANSMEMBRANE PROTEIN"/>
    <property type="match status" value="1"/>
</dbReference>
<feature type="transmembrane region" description="Helical" evidence="6">
    <location>
        <begin position="237"/>
        <end position="258"/>
    </location>
</feature>
<dbReference type="GO" id="GO:0016020">
    <property type="term" value="C:membrane"/>
    <property type="evidence" value="ECO:0007669"/>
    <property type="project" value="UniProtKB-SubCell"/>
</dbReference>
<evidence type="ECO:0000256" key="6">
    <source>
        <dbReference type="SAM" id="Phobius"/>
    </source>
</evidence>
<reference evidence="7 8" key="1">
    <citation type="journal article" date="2007" name="Science">
        <title>The Calyptogena magnifica chemoautotrophic symbiont genome.</title>
        <authorList>
            <person name="Newton I.L.G."/>
            <person name="Woyke T."/>
            <person name="Auchtung T.A."/>
            <person name="Dilly G.F."/>
            <person name="Dutton R.J."/>
            <person name="Fisher M.C."/>
            <person name="Fontanez K.M."/>
            <person name="Lau E."/>
            <person name="Stewart F.J."/>
            <person name="Richardson P.M."/>
            <person name="Barry K.W."/>
            <person name="Saunders E."/>
            <person name="Detter J.C."/>
            <person name="Wu D."/>
            <person name="Eisen J.A."/>
            <person name="Cavanaugh C.M."/>
        </authorList>
    </citation>
    <scope>NUCLEOTIDE SEQUENCE [LARGE SCALE GENOMIC DNA]</scope>
    <source>
        <strain evidence="7 8">Cm</strain>
    </source>
</reference>
<evidence type="ECO:0000256" key="1">
    <source>
        <dbReference type="ARBA" id="ARBA00004141"/>
    </source>
</evidence>
<evidence type="ECO:0000256" key="5">
    <source>
        <dbReference type="ARBA" id="ARBA00023136"/>
    </source>
</evidence>
<feature type="transmembrane region" description="Helical" evidence="6">
    <location>
        <begin position="324"/>
        <end position="349"/>
    </location>
</feature>
<feature type="transmembrane region" description="Helical" evidence="6">
    <location>
        <begin position="12"/>
        <end position="42"/>
    </location>
</feature>
<keyword evidence="4 6" id="KW-1133">Transmembrane helix</keyword>
<accession>A1AWS7</accession>
<evidence type="ECO:0000313" key="8">
    <source>
        <dbReference type="Proteomes" id="UP000002587"/>
    </source>
</evidence>
<keyword evidence="8" id="KW-1185">Reference proteome</keyword>
<dbReference type="InterPro" id="IPR002549">
    <property type="entry name" value="AI-2E-like"/>
</dbReference>
<proteinExistence type="inferred from homology"/>
<evidence type="ECO:0000256" key="4">
    <source>
        <dbReference type="ARBA" id="ARBA00022989"/>
    </source>
</evidence>
<sequence length="360" mass="39793">MNTNTQKPFEHGFMLSLLFLAIGGLIWLFTPFISALFLSLMIAITTFSKYEQLQNRFSSNNSALLTTLLVTIVLILPLGYILLISTLEISTLIQTINHDLNFDKITQILNQTVTKLPLSDFIKNTLSSTLNNNLEALFIGVKDFSIVILKSIVSLSSHFILFLIIVIFTLYYFYIDGKKIVTRIKSLSPLEAHLNNILLNQFKNLSITLVGSVFLIALLQGMIFSITIIIIGLPALYFGIAMAMASFIPLLGGLIIWLPLSLYLYAQGQITDALIVALSGAVVIGFIVDNLARPSIIKFLSKKSNGTNTLDHTLITVLSTLSGIIQFGILGLFIGPIIAAMAISIFDIYSIRYNKDRFGL</sequence>
<dbReference type="KEGG" id="rma:Rmag_0639"/>
<evidence type="ECO:0000256" key="2">
    <source>
        <dbReference type="ARBA" id="ARBA00009773"/>
    </source>
</evidence>
<organism evidence="7 8">
    <name type="scientific">Ruthia magnifica subsp. Calyptogena magnifica</name>
    <dbReference type="NCBI Taxonomy" id="413404"/>
    <lineage>
        <taxon>Bacteria</taxon>
        <taxon>Pseudomonadati</taxon>
        <taxon>Pseudomonadota</taxon>
        <taxon>Gammaproteobacteria</taxon>
        <taxon>Candidatus Pseudothioglobaceae</taxon>
        <taxon>Candidatus Ruthturnera</taxon>
    </lineage>
</organism>
<gene>
    <name evidence="7" type="ordered locus">Rmag_0639</name>
</gene>
<protein>
    <recommendedName>
        <fullName evidence="9">AI-2E family transporter</fullName>
    </recommendedName>
</protein>
<feature type="transmembrane region" description="Helical" evidence="6">
    <location>
        <begin position="270"/>
        <end position="288"/>
    </location>
</feature>
<comment type="subcellular location">
    <subcellularLocation>
        <location evidence="1">Membrane</location>
        <topology evidence="1">Multi-pass membrane protein</topology>
    </subcellularLocation>
</comment>
<evidence type="ECO:0000313" key="7">
    <source>
        <dbReference type="EMBL" id="ABL02384.1"/>
    </source>
</evidence>
<dbReference type="AlphaFoldDB" id="A1AWS7"/>
<dbReference type="STRING" id="413404.Rmag_0639"/>
<comment type="similarity">
    <text evidence="2">Belongs to the autoinducer-2 exporter (AI-2E) (TC 2.A.86) family.</text>
</comment>
<dbReference type="RefSeq" id="WP_011738009.1">
    <property type="nucleotide sequence ID" value="NC_008610.1"/>
</dbReference>
<feature type="transmembrane region" description="Helical" evidence="6">
    <location>
        <begin position="152"/>
        <end position="175"/>
    </location>
</feature>
<dbReference type="PANTHER" id="PTHR21716:SF4">
    <property type="entry name" value="TRANSMEMBRANE PROTEIN 245"/>
    <property type="match status" value="1"/>
</dbReference>
<dbReference type="HOGENOM" id="CLU_041771_4_0_6"/>
<keyword evidence="5 6" id="KW-0472">Membrane</keyword>
<feature type="transmembrane region" description="Helical" evidence="6">
    <location>
        <begin position="207"/>
        <end position="231"/>
    </location>
</feature>
<evidence type="ECO:0000256" key="3">
    <source>
        <dbReference type="ARBA" id="ARBA00022692"/>
    </source>
</evidence>
<dbReference type="OrthoDB" id="106838at2"/>
<feature type="transmembrane region" description="Helical" evidence="6">
    <location>
        <begin position="63"/>
        <end position="83"/>
    </location>
</feature>
<dbReference type="EMBL" id="CP000488">
    <property type="protein sequence ID" value="ABL02384.1"/>
    <property type="molecule type" value="Genomic_DNA"/>
</dbReference>